<feature type="transmembrane region" description="Helical" evidence="7">
    <location>
        <begin position="54"/>
        <end position="75"/>
    </location>
</feature>
<evidence type="ECO:0000256" key="4">
    <source>
        <dbReference type="ARBA" id="ARBA00022989"/>
    </source>
</evidence>
<dbReference type="InterPro" id="IPR018499">
    <property type="entry name" value="Tetraspanin/Peripherin"/>
</dbReference>
<evidence type="ECO:0000256" key="5">
    <source>
        <dbReference type="ARBA" id="ARBA00023136"/>
    </source>
</evidence>
<sequence>MGACSVTAKSVLIILSLIFWAAAAGLFYLGSYIFVTYKHYDDLADQKYTLVPAVITLAAGVFMFLVGLLGCIAACKEHKCLLATFFSLILVILVAEVVSGTLAYVYRADVSDALKDGFDAVMKNYTNDATYRDEMDYVQDQLMCCGRHNYTDWERFEFYRQNHSVPESCCKDKNNCTTKISGYVDNPYIYEEGCYDKLEDLLRDSLAVLAVVAIIFAVILVIGLICSCVLFCRSGEVPYLTLQGSGQGYRV</sequence>
<keyword evidence="3 7" id="KW-0812">Transmembrane</keyword>
<evidence type="ECO:0000313" key="9">
    <source>
        <dbReference type="RefSeq" id="XP_013411492.1"/>
    </source>
</evidence>
<accession>A0A1S3JM91</accession>
<proteinExistence type="inferred from homology"/>
<dbReference type="PRINTS" id="PR00259">
    <property type="entry name" value="TMFOUR"/>
</dbReference>
<dbReference type="PROSITE" id="PS00421">
    <property type="entry name" value="TM4_1"/>
    <property type="match status" value="1"/>
</dbReference>
<feature type="disulfide bond" evidence="6">
    <location>
        <begin position="145"/>
        <end position="169"/>
    </location>
</feature>
<dbReference type="KEGG" id="lak:106174466"/>
<comment type="subcellular location">
    <subcellularLocation>
        <location evidence="1 7">Membrane</location>
        <topology evidence="1 7">Multi-pass membrane protein</topology>
    </subcellularLocation>
</comment>
<dbReference type="InterPro" id="IPR000301">
    <property type="entry name" value="Tetraspanin_animals"/>
</dbReference>
<gene>
    <name evidence="9" type="primary">LOC106174466</name>
</gene>
<dbReference type="GeneID" id="106174466"/>
<feature type="transmembrane region" description="Helical" evidence="7">
    <location>
        <begin position="12"/>
        <end position="34"/>
    </location>
</feature>
<dbReference type="InterPro" id="IPR018503">
    <property type="entry name" value="Tetraspanin_CS"/>
</dbReference>
<dbReference type="PIRSF" id="PIRSF002419">
    <property type="entry name" value="Tetraspanin"/>
    <property type="match status" value="1"/>
</dbReference>
<evidence type="ECO:0000313" key="8">
    <source>
        <dbReference type="Proteomes" id="UP000085678"/>
    </source>
</evidence>
<dbReference type="RefSeq" id="XP_013411492.1">
    <property type="nucleotide sequence ID" value="XM_013556038.1"/>
</dbReference>
<comment type="similarity">
    <text evidence="2 7">Belongs to the tetraspanin (TM4SF) family.</text>
</comment>
<dbReference type="SUPFAM" id="SSF48652">
    <property type="entry name" value="Tetraspanin"/>
    <property type="match status" value="1"/>
</dbReference>
<protein>
    <recommendedName>
        <fullName evidence="7">Tetraspanin</fullName>
    </recommendedName>
</protein>
<dbReference type="GO" id="GO:0005886">
    <property type="term" value="C:plasma membrane"/>
    <property type="evidence" value="ECO:0007669"/>
    <property type="project" value="TreeGrafter"/>
</dbReference>
<dbReference type="Gene3D" id="1.10.1450.10">
    <property type="entry name" value="Tetraspanin"/>
    <property type="match status" value="1"/>
</dbReference>
<organism evidence="8 9">
    <name type="scientific">Lingula anatina</name>
    <name type="common">Brachiopod</name>
    <name type="synonym">Lingula unguis</name>
    <dbReference type="NCBI Taxonomy" id="7574"/>
    <lineage>
        <taxon>Eukaryota</taxon>
        <taxon>Metazoa</taxon>
        <taxon>Spiralia</taxon>
        <taxon>Lophotrochozoa</taxon>
        <taxon>Brachiopoda</taxon>
        <taxon>Linguliformea</taxon>
        <taxon>Lingulata</taxon>
        <taxon>Lingulida</taxon>
        <taxon>Linguloidea</taxon>
        <taxon>Lingulidae</taxon>
        <taxon>Lingula</taxon>
    </lineage>
</organism>
<keyword evidence="5 7" id="KW-0472">Membrane</keyword>
<keyword evidence="4 7" id="KW-1133">Transmembrane helix</keyword>
<dbReference type="PANTHER" id="PTHR19282:SF519">
    <property type="entry name" value="TETRASPANIN"/>
    <property type="match status" value="1"/>
</dbReference>
<evidence type="ECO:0000256" key="6">
    <source>
        <dbReference type="PIRSR" id="PIRSR002419-1"/>
    </source>
</evidence>
<feature type="transmembrane region" description="Helical" evidence="7">
    <location>
        <begin position="82"/>
        <end position="106"/>
    </location>
</feature>
<keyword evidence="8" id="KW-1185">Reference proteome</keyword>
<evidence type="ECO:0000256" key="1">
    <source>
        <dbReference type="ARBA" id="ARBA00004141"/>
    </source>
</evidence>
<dbReference type="OMA" id="ISCCKIA"/>
<name>A0A1S3JM91_LINAN</name>
<keyword evidence="6" id="KW-1015">Disulfide bond</keyword>
<dbReference type="InParanoid" id="A0A1S3JM91"/>
<dbReference type="OrthoDB" id="9993879at2759"/>
<dbReference type="Proteomes" id="UP000085678">
    <property type="component" value="Unplaced"/>
</dbReference>
<dbReference type="STRING" id="7574.A0A1S3JM91"/>
<dbReference type="Pfam" id="PF00335">
    <property type="entry name" value="Tetraspanin"/>
    <property type="match status" value="1"/>
</dbReference>
<reference evidence="9" key="1">
    <citation type="submission" date="2025-08" db="UniProtKB">
        <authorList>
            <consortium name="RefSeq"/>
        </authorList>
    </citation>
    <scope>IDENTIFICATION</scope>
    <source>
        <tissue evidence="9">Gonads</tissue>
    </source>
</reference>
<dbReference type="PANTHER" id="PTHR19282">
    <property type="entry name" value="TETRASPANIN"/>
    <property type="match status" value="1"/>
</dbReference>
<dbReference type="FunFam" id="1.10.1450.10:FF:000029">
    <property type="entry name" value="Tetraspanin"/>
    <property type="match status" value="1"/>
</dbReference>
<evidence type="ECO:0000256" key="3">
    <source>
        <dbReference type="ARBA" id="ARBA00022692"/>
    </source>
</evidence>
<evidence type="ECO:0000256" key="2">
    <source>
        <dbReference type="ARBA" id="ARBA00006840"/>
    </source>
</evidence>
<dbReference type="InterPro" id="IPR008952">
    <property type="entry name" value="Tetraspanin_EC2_sf"/>
</dbReference>
<evidence type="ECO:0000256" key="7">
    <source>
        <dbReference type="RuleBase" id="RU361218"/>
    </source>
</evidence>
<feature type="transmembrane region" description="Helical" evidence="7">
    <location>
        <begin position="206"/>
        <end position="232"/>
    </location>
</feature>
<dbReference type="AlphaFoldDB" id="A0A1S3JM91"/>